<feature type="signal peptide" evidence="1">
    <location>
        <begin position="1"/>
        <end position="20"/>
    </location>
</feature>
<dbReference type="InterPro" id="IPR013424">
    <property type="entry name" value="Ice-binding_C"/>
</dbReference>
<organism evidence="3 4">
    <name type="scientific">Candidatus Spyradosoma merdigallinarum</name>
    <dbReference type="NCBI Taxonomy" id="2840950"/>
    <lineage>
        <taxon>Bacteria</taxon>
        <taxon>Pseudomonadati</taxon>
        <taxon>Verrucomicrobiota</taxon>
        <taxon>Opitutia</taxon>
        <taxon>Opitutia incertae sedis</taxon>
        <taxon>Candidatus Spyradosoma</taxon>
    </lineage>
</organism>
<evidence type="ECO:0000259" key="2">
    <source>
        <dbReference type="Pfam" id="PF07589"/>
    </source>
</evidence>
<sequence>MKKHITIAALLAAGTALSGAAVQTATWTGAAGDYTVAQASAASNWDNQTLTWNSTSNPLAYTFDCGGSVTIGSSDDRWQGMYTSDGGSWTVSNNTNVTIYGVNDRTWTGNITVAAGSSLTINSSSLQLKDGTYNIDGALTIGWDIKFDAAAKGELHTFALGSAGTLTTGSRLYTDGNEIKFTGTVDLGSGSTYVLRQRTLFDGKSKINGDTAADITELFNDSITAEFAGLSTYDDSLDADALTAEDAGKYFLSTDGTNIVLNYVSAIPEPSAFGLLAGLGALALVASRRRRK</sequence>
<evidence type="ECO:0000256" key="1">
    <source>
        <dbReference type="SAM" id="SignalP"/>
    </source>
</evidence>
<dbReference type="EMBL" id="DVOG01000150">
    <property type="protein sequence ID" value="HIV04656.1"/>
    <property type="molecule type" value="Genomic_DNA"/>
</dbReference>
<protein>
    <submittedName>
        <fullName evidence="3">PEP-CTERM sorting domain-containing protein</fullName>
    </submittedName>
</protein>
<name>A0A9D1NKR8_9BACT</name>
<feature type="domain" description="Ice-binding protein C-terminal" evidence="2">
    <location>
        <begin position="266"/>
        <end position="290"/>
    </location>
</feature>
<dbReference type="NCBIfam" id="TIGR02595">
    <property type="entry name" value="PEP_CTERM"/>
    <property type="match status" value="1"/>
</dbReference>
<reference evidence="3" key="2">
    <citation type="journal article" date="2021" name="PeerJ">
        <title>Extensive microbial diversity within the chicken gut microbiome revealed by metagenomics and culture.</title>
        <authorList>
            <person name="Gilroy R."/>
            <person name="Ravi A."/>
            <person name="Getino M."/>
            <person name="Pursley I."/>
            <person name="Horton D.L."/>
            <person name="Alikhan N.F."/>
            <person name="Baker D."/>
            <person name="Gharbi K."/>
            <person name="Hall N."/>
            <person name="Watson M."/>
            <person name="Adriaenssens E.M."/>
            <person name="Foster-Nyarko E."/>
            <person name="Jarju S."/>
            <person name="Secka A."/>
            <person name="Antonio M."/>
            <person name="Oren A."/>
            <person name="Chaudhuri R.R."/>
            <person name="La Ragione R."/>
            <person name="Hildebrand F."/>
            <person name="Pallen M.J."/>
        </authorList>
    </citation>
    <scope>NUCLEOTIDE SEQUENCE</scope>
    <source>
        <strain evidence="3">10669</strain>
    </source>
</reference>
<dbReference type="Proteomes" id="UP000886812">
    <property type="component" value="Unassembled WGS sequence"/>
</dbReference>
<proteinExistence type="predicted"/>
<gene>
    <name evidence="3" type="ORF">IAC75_05870</name>
</gene>
<feature type="chain" id="PRO_5039723209" evidence="1">
    <location>
        <begin position="21"/>
        <end position="292"/>
    </location>
</feature>
<evidence type="ECO:0000313" key="4">
    <source>
        <dbReference type="Proteomes" id="UP000886812"/>
    </source>
</evidence>
<evidence type="ECO:0000313" key="3">
    <source>
        <dbReference type="EMBL" id="HIV04656.1"/>
    </source>
</evidence>
<accession>A0A9D1NKR8</accession>
<dbReference type="Pfam" id="PF07589">
    <property type="entry name" value="PEP-CTERM"/>
    <property type="match status" value="1"/>
</dbReference>
<reference evidence="3" key="1">
    <citation type="submission" date="2020-10" db="EMBL/GenBank/DDBJ databases">
        <authorList>
            <person name="Gilroy R."/>
        </authorList>
    </citation>
    <scope>NUCLEOTIDE SEQUENCE</scope>
    <source>
        <strain evidence="3">10669</strain>
    </source>
</reference>
<dbReference type="AlphaFoldDB" id="A0A9D1NKR8"/>
<comment type="caution">
    <text evidence="3">The sequence shown here is derived from an EMBL/GenBank/DDBJ whole genome shotgun (WGS) entry which is preliminary data.</text>
</comment>
<keyword evidence="1" id="KW-0732">Signal</keyword>